<dbReference type="InterPro" id="IPR015421">
    <property type="entry name" value="PyrdxlP-dep_Trfase_major"/>
</dbReference>
<dbReference type="CDD" id="cd00616">
    <property type="entry name" value="AHBA_syn"/>
    <property type="match status" value="1"/>
</dbReference>
<dbReference type="PIRSF" id="PIRSF000390">
    <property type="entry name" value="PLP_StrS"/>
    <property type="match status" value="1"/>
</dbReference>
<accession>A0A3R8Q174</accession>
<dbReference type="RefSeq" id="WP_125231317.1">
    <property type="nucleotide sequence ID" value="NZ_RWJI01000003.1"/>
</dbReference>
<dbReference type="PANTHER" id="PTHR30244">
    <property type="entry name" value="TRANSAMINASE"/>
    <property type="match status" value="1"/>
</dbReference>
<dbReference type="Gene3D" id="3.90.1150.10">
    <property type="entry name" value="Aspartate Aminotransferase, domain 1"/>
    <property type="match status" value="1"/>
</dbReference>
<dbReference type="GO" id="GO:0030170">
    <property type="term" value="F:pyridoxal phosphate binding"/>
    <property type="evidence" value="ECO:0007669"/>
    <property type="project" value="TreeGrafter"/>
</dbReference>
<dbReference type="Pfam" id="PF01041">
    <property type="entry name" value="DegT_DnrJ_EryC1"/>
    <property type="match status" value="1"/>
</dbReference>
<keyword evidence="2 4" id="KW-0663">Pyridoxal phosphate</keyword>
<evidence type="ECO:0000256" key="1">
    <source>
        <dbReference type="ARBA" id="ARBA00001933"/>
    </source>
</evidence>
<name>A0A3R8Q174_9SPHN</name>
<gene>
    <name evidence="5" type="primary">rfbH</name>
    <name evidence="5" type="ORF">D7D48_10110</name>
</gene>
<proteinExistence type="inferred from homology"/>
<sequence length="450" mass="49595">MPVETIALDPQTDIIRGQIMDLVQQYADIVYTPNAFIPGETAVPVSGKVIGAKELQLMVDASLDGWLTTGRFNKMFEERLAKFLGVKYLMTVNSGSSANLVAFSTLTSSKLGDRAIKPGDEVIGVAAGFPTTVNPILQFGAVPVFVDVELSTHNIDASKIEAAISSKTKAIMLAHSLGNPFNVEAVTALCKKYNLWLIEDTCDALGATYGGQMVGTFGDIGTLSFYPAHHITMGEGGAVFTNSAELKMIAESFRDWGRDCYCPTGKDNTCDKRFCWTKKDIGGDLPDGYDHKYTYSHLGYNLKITDMQAACALGQMDRLEDFIARRRANYAYLRNRLASCSEFLHLPEATPNSEPSWFGFPLVVKENSGVQRSDLINFLDQNKIGTRLLFAGNLTKQPYMAGRNFRVSGDLTNTDIVMNQTFWVGTYPGLNEEHLDYIASKLEEFFGVNF</sequence>
<dbReference type="EMBL" id="RWJI01000003">
    <property type="protein sequence ID" value="RRQ50913.1"/>
    <property type="molecule type" value="Genomic_DNA"/>
</dbReference>
<comment type="cofactor">
    <cofactor evidence="1">
        <name>pyridoxal 5'-phosphate</name>
        <dbReference type="ChEBI" id="CHEBI:597326"/>
    </cofactor>
</comment>
<reference evidence="5 6" key="1">
    <citation type="submission" date="2018-12" db="EMBL/GenBank/DDBJ databases">
        <authorList>
            <person name="Kim S.-J."/>
            <person name="Jung G.-Y."/>
        </authorList>
    </citation>
    <scope>NUCLEOTIDE SEQUENCE [LARGE SCALE GENOMIC DNA]</scope>
    <source>
        <strain evidence="5 6">03SU3-P</strain>
    </source>
</reference>
<dbReference type="InterPro" id="IPR015424">
    <property type="entry name" value="PyrdxlP-dep_Trfase"/>
</dbReference>
<evidence type="ECO:0000256" key="4">
    <source>
        <dbReference type="RuleBase" id="RU004508"/>
    </source>
</evidence>
<keyword evidence="6" id="KW-1185">Reference proteome</keyword>
<dbReference type="PANTHER" id="PTHR30244:SF34">
    <property type="entry name" value="DTDP-4-AMINO-4,6-DIDEOXYGALACTOSE TRANSAMINASE"/>
    <property type="match status" value="1"/>
</dbReference>
<dbReference type="Gene3D" id="3.40.640.10">
    <property type="entry name" value="Type I PLP-dependent aspartate aminotransferase-like (Major domain)"/>
    <property type="match status" value="1"/>
</dbReference>
<protein>
    <submittedName>
        <fullName evidence="5">Lipopolysaccharide biosynthesis protein RfbH</fullName>
    </submittedName>
</protein>
<comment type="similarity">
    <text evidence="3 4">Belongs to the DegT/DnrJ/EryC1 family.</text>
</comment>
<organism evidence="5 6">
    <name type="scientific">Sphingorhabdus wooponensis</name>
    <dbReference type="NCBI Taxonomy" id="940136"/>
    <lineage>
        <taxon>Bacteria</taxon>
        <taxon>Pseudomonadati</taxon>
        <taxon>Pseudomonadota</taxon>
        <taxon>Alphaproteobacteria</taxon>
        <taxon>Sphingomonadales</taxon>
        <taxon>Sphingomonadaceae</taxon>
        <taxon>Sphingorhabdus</taxon>
    </lineage>
</organism>
<evidence type="ECO:0000313" key="6">
    <source>
        <dbReference type="Proteomes" id="UP000268553"/>
    </source>
</evidence>
<evidence type="ECO:0000256" key="2">
    <source>
        <dbReference type="ARBA" id="ARBA00022898"/>
    </source>
</evidence>
<dbReference type="FunFam" id="3.40.640.10:FF:000079">
    <property type="entry name" value="LPS biosynthesis protein"/>
    <property type="match status" value="1"/>
</dbReference>
<dbReference type="GO" id="GO:0000271">
    <property type="term" value="P:polysaccharide biosynthetic process"/>
    <property type="evidence" value="ECO:0007669"/>
    <property type="project" value="TreeGrafter"/>
</dbReference>
<dbReference type="NCBIfam" id="NF011936">
    <property type="entry name" value="PRK15407.1"/>
    <property type="match status" value="1"/>
</dbReference>
<dbReference type="SUPFAM" id="SSF53383">
    <property type="entry name" value="PLP-dependent transferases"/>
    <property type="match status" value="1"/>
</dbReference>
<evidence type="ECO:0000313" key="5">
    <source>
        <dbReference type="EMBL" id="RRQ50913.1"/>
    </source>
</evidence>
<dbReference type="Proteomes" id="UP000268553">
    <property type="component" value="Unassembled WGS sequence"/>
</dbReference>
<evidence type="ECO:0000256" key="3">
    <source>
        <dbReference type="ARBA" id="ARBA00037999"/>
    </source>
</evidence>
<comment type="caution">
    <text evidence="5">The sequence shown here is derived from an EMBL/GenBank/DDBJ whole genome shotgun (WGS) entry which is preliminary data.</text>
</comment>
<dbReference type="InterPro" id="IPR015422">
    <property type="entry name" value="PyrdxlP-dep_Trfase_small"/>
</dbReference>
<dbReference type="GO" id="GO:0008483">
    <property type="term" value="F:transaminase activity"/>
    <property type="evidence" value="ECO:0007669"/>
    <property type="project" value="TreeGrafter"/>
</dbReference>
<dbReference type="OrthoDB" id="9768668at2"/>
<dbReference type="AlphaFoldDB" id="A0A3R8Q174"/>
<dbReference type="InterPro" id="IPR000653">
    <property type="entry name" value="DegT/StrS_aminotransferase"/>
</dbReference>
<dbReference type="FunFam" id="3.90.1150.10:FF:000068">
    <property type="entry name" value="LPS biosynthesis protein"/>
    <property type="match status" value="1"/>
</dbReference>